<organism evidence="2 3">
    <name type="scientific">Dreissena polymorpha</name>
    <name type="common">Zebra mussel</name>
    <name type="synonym">Mytilus polymorpha</name>
    <dbReference type="NCBI Taxonomy" id="45954"/>
    <lineage>
        <taxon>Eukaryota</taxon>
        <taxon>Metazoa</taxon>
        <taxon>Spiralia</taxon>
        <taxon>Lophotrochozoa</taxon>
        <taxon>Mollusca</taxon>
        <taxon>Bivalvia</taxon>
        <taxon>Autobranchia</taxon>
        <taxon>Heteroconchia</taxon>
        <taxon>Euheterodonta</taxon>
        <taxon>Imparidentia</taxon>
        <taxon>Neoheterodontei</taxon>
        <taxon>Myida</taxon>
        <taxon>Dreissenoidea</taxon>
        <taxon>Dreissenidae</taxon>
        <taxon>Dreissena</taxon>
    </lineage>
</organism>
<evidence type="ECO:0000313" key="3">
    <source>
        <dbReference type="Proteomes" id="UP000828390"/>
    </source>
</evidence>
<evidence type="ECO:0000313" key="2">
    <source>
        <dbReference type="EMBL" id="KAH3836065.1"/>
    </source>
</evidence>
<proteinExistence type="predicted"/>
<dbReference type="PANTHER" id="PTHR10267">
    <property type="entry name" value="DNA POLYMERASE SUBUNIT GAMMA-1"/>
    <property type="match status" value="1"/>
</dbReference>
<dbReference type="GO" id="GO:0008408">
    <property type="term" value="F:3'-5' exonuclease activity"/>
    <property type="evidence" value="ECO:0007669"/>
    <property type="project" value="TreeGrafter"/>
</dbReference>
<reference evidence="2" key="1">
    <citation type="journal article" date="2019" name="bioRxiv">
        <title>The Genome of the Zebra Mussel, Dreissena polymorpha: A Resource for Invasive Species Research.</title>
        <authorList>
            <person name="McCartney M.A."/>
            <person name="Auch B."/>
            <person name="Kono T."/>
            <person name="Mallez S."/>
            <person name="Zhang Y."/>
            <person name="Obille A."/>
            <person name="Becker A."/>
            <person name="Abrahante J.E."/>
            <person name="Garbe J."/>
            <person name="Badalamenti J.P."/>
            <person name="Herman A."/>
            <person name="Mangelson H."/>
            <person name="Liachko I."/>
            <person name="Sullivan S."/>
            <person name="Sone E.D."/>
            <person name="Koren S."/>
            <person name="Silverstein K.A.T."/>
            <person name="Beckman K.B."/>
            <person name="Gohl D.M."/>
        </authorList>
    </citation>
    <scope>NUCLEOTIDE SEQUENCE</scope>
    <source>
        <strain evidence="2">Duluth1</strain>
        <tissue evidence="2">Whole animal</tissue>
    </source>
</reference>
<dbReference type="PANTHER" id="PTHR10267:SF0">
    <property type="entry name" value="DNA POLYMERASE SUBUNIT GAMMA-1"/>
    <property type="match status" value="1"/>
</dbReference>
<dbReference type="GO" id="GO:0006264">
    <property type="term" value="P:mitochondrial DNA replication"/>
    <property type="evidence" value="ECO:0007669"/>
    <property type="project" value="TreeGrafter"/>
</dbReference>
<dbReference type="EMBL" id="JAIWYP010000004">
    <property type="protein sequence ID" value="KAH3836065.1"/>
    <property type="molecule type" value="Genomic_DNA"/>
</dbReference>
<feature type="domain" description="DNA mitochondrial polymerase exonuclease" evidence="1">
    <location>
        <begin position="2"/>
        <end position="59"/>
    </location>
</feature>
<gene>
    <name evidence="2" type="ORF">DPMN_109434</name>
</gene>
<dbReference type="Pfam" id="PF18136">
    <property type="entry name" value="DNApol_Exo"/>
    <property type="match status" value="1"/>
</dbReference>
<dbReference type="GO" id="GO:0003677">
    <property type="term" value="F:DNA binding"/>
    <property type="evidence" value="ECO:0007669"/>
    <property type="project" value="InterPro"/>
</dbReference>
<reference evidence="2" key="2">
    <citation type="submission" date="2020-11" db="EMBL/GenBank/DDBJ databases">
        <authorList>
            <person name="McCartney M.A."/>
            <person name="Auch B."/>
            <person name="Kono T."/>
            <person name="Mallez S."/>
            <person name="Becker A."/>
            <person name="Gohl D.M."/>
            <person name="Silverstein K.A.T."/>
            <person name="Koren S."/>
            <person name="Bechman K.B."/>
            <person name="Herman A."/>
            <person name="Abrahante J.E."/>
            <person name="Garbe J."/>
        </authorList>
    </citation>
    <scope>NUCLEOTIDE SEQUENCE</scope>
    <source>
        <strain evidence="2">Duluth1</strain>
        <tissue evidence="2">Whole animal</tissue>
    </source>
</reference>
<dbReference type="Gene3D" id="3.30.420.390">
    <property type="match status" value="1"/>
</dbReference>
<dbReference type="InterPro" id="IPR041336">
    <property type="entry name" value="DNApol_Exo"/>
</dbReference>
<name>A0A9D4KAQ1_DREPO</name>
<sequence>MPGWVRYGADGIPEPVEYPPDDVLVFDVEVVVEEGNYPTMATAVSDKYWYGMLTKIYISDHK</sequence>
<dbReference type="GO" id="GO:0003887">
    <property type="term" value="F:DNA-directed DNA polymerase activity"/>
    <property type="evidence" value="ECO:0007669"/>
    <property type="project" value="TreeGrafter"/>
</dbReference>
<accession>A0A9D4KAQ1</accession>
<keyword evidence="3" id="KW-1185">Reference proteome</keyword>
<dbReference type="GO" id="GO:0005760">
    <property type="term" value="C:gamma DNA polymerase complex"/>
    <property type="evidence" value="ECO:0007669"/>
    <property type="project" value="InterPro"/>
</dbReference>
<dbReference type="Proteomes" id="UP000828390">
    <property type="component" value="Unassembled WGS sequence"/>
</dbReference>
<dbReference type="AlphaFoldDB" id="A0A9D4KAQ1"/>
<dbReference type="InterPro" id="IPR002297">
    <property type="entry name" value="DNA-dir_DNA_pol_A_mt"/>
</dbReference>
<protein>
    <recommendedName>
        <fullName evidence="1">DNA mitochondrial polymerase exonuclease domain-containing protein</fullName>
    </recommendedName>
</protein>
<evidence type="ECO:0000259" key="1">
    <source>
        <dbReference type="Pfam" id="PF18136"/>
    </source>
</evidence>
<comment type="caution">
    <text evidence="2">The sequence shown here is derived from an EMBL/GenBank/DDBJ whole genome shotgun (WGS) entry which is preliminary data.</text>
</comment>